<name>A0A2P4YUM4_9STRA</name>
<sequence>MENIGSFVKLPRQPGENSFIFDWGVRVQFTKDVKTKVNAENLMLLSKGRTSQAVKHLRLVYQLKSPKTKKEIETKTKRDENVEHLQQPDTTNLLLETLRIINHNVPLRMGEYEEYRLHKALAVKDEMRTTITAERIEA</sequence>
<evidence type="ECO:0000313" key="2">
    <source>
        <dbReference type="Proteomes" id="UP000237271"/>
    </source>
</evidence>
<reference evidence="1 2" key="1">
    <citation type="journal article" date="2017" name="Genome Biol. Evol.">
        <title>Phytophthora megakarya and P. palmivora, closely related causal agents of cacao black pod rot, underwent increases in genome sizes and gene numbers by different mechanisms.</title>
        <authorList>
            <person name="Ali S.S."/>
            <person name="Shao J."/>
            <person name="Lary D.J."/>
            <person name="Kronmiller B."/>
            <person name="Shen D."/>
            <person name="Strem M.D."/>
            <person name="Amoako-Attah I."/>
            <person name="Akrofi A.Y."/>
            <person name="Begoude B.A."/>
            <person name="Ten Hoopen G.M."/>
            <person name="Coulibaly K."/>
            <person name="Kebe B.I."/>
            <person name="Melnick R.L."/>
            <person name="Guiltinan M.J."/>
            <person name="Tyler B.M."/>
            <person name="Meinhardt L.W."/>
            <person name="Bailey B.A."/>
        </authorList>
    </citation>
    <scope>NUCLEOTIDE SEQUENCE [LARGE SCALE GENOMIC DNA]</scope>
    <source>
        <strain evidence="2">sbr112.9</strain>
    </source>
</reference>
<evidence type="ECO:0000313" key="1">
    <source>
        <dbReference type="EMBL" id="POM81492.1"/>
    </source>
</evidence>
<comment type="caution">
    <text evidence="1">The sequence shown here is derived from an EMBL/GenBank/DDBJ whole genome shotgun (WGS) entry which is preliminary data.</text>
</comment>
<dbReference type="Proteomes" id="UP000237271">
    <property type="component" value="Unassembled WGS sequence"/>
</dbReference>
<keyword evidence="2" id="KW-1185">Reference proteome</keyword>
<proteinExistence type="predicted"/>
<accession>A0A2P4YUM4</accession>
<gene>
    <name evidence="1" type="ORF">PHPALM_526</name>
</gene>
<dbReference type="OrthoDB" id="115276at2759"/>
<organism evidence="1 2">
    <name type="scientific">Phytophthora palmivora</name>
    <dbReference type="NCBI Taxonomy" id="4796"/>
    <lineage>
        <taxon>Eukaryota</taxon>
        <taxon>Sar</taxon>
        <taxon>Stramenopiles</taxon>
        <taxon>Oomycota</taxon>
        <taxon>Peronosporomycetes</taxon>
        <taxon>Peronosporales</taxon>
        <taxon>Peronosporaceae</taxon>
        <taxon>Phytophthora</taxon>
    </lineage>
</organism>
<dbReference type="AlphaFoldDB" id="A0A2P4YUM4"/>
<protein>
    <submittedName>
        <fullName evidence="1">Uncharacterized protein</fullName>
    </submittedName>
</protein>
<dbReference type="EMBL" id="NCKW01000070">
    <property type="protein sequence ID" value="POM81492.1"/>
    <property type="molecule type" value="Genomic_DNA"/>
</dbReference>